<feature type="chain" id="PRO_5012975179" evidence="1">
    <location>
        <begin position="21"/>
        <end position="647"/>
    </location>
</feature>
<dbReference type="InterPro" id="IPR013320">
    <property type="entry name" value="ConA-like_dom_sf"/>
</dbReference>
<dbReference type="PROSITE" id="PS50093">
    <property type="entry name" value="PKD"/>
    <property type="match status" value="3"/>
</dbReference>
<dbReference type="Gene3D" id="2.60.40.10">
    <property type="entry name" value="Immunoglobulins"/>
    <property type="match status" value="3"/>
</dbReference>
<keyword evidence="1" id="KW-0732">Signal</keyword>
<evidence type="ECO:0000259" key="2">
    <source>
        <dbReference type="PROSITE" id="PS50093"/>
    </source>
</evidence>
<keyword evidence="4" id="KW-1185">Reference proteome</keyword>
<dbReference type="SUPFAM" id="SSF49299">
    <property type="entry name" value="PKD domain"/>
    <property type="match status" value="3"/>
</dbReference>
<reference evidence="4" key="1">
    <citation type="submission" date="2016-11" db="EMBL/GenBank/DDBJ databases">
        <authorList>
            <person name="Varghese N."/>
            <person name="Submissions S."/>
        </authorList>
    </citation>
    <scope>NUCLEOTIDE SEQUENCE [LARGE SCALE GENOMIC DNA]</scope>
    <source>
        <strain evidence="4">DSM 24787</strain>
    </source>
</reference>
<dbReference type="GO" id="GO:0004553">
    <property type="term" value="F:hydrolase activity, hydrolyzing O-glycosyl compounds"/>
    <property type="evidence" value="ECO:0007669"/>
    <property type="project" value="UniProtKB-ARBA"/>
</dbReference>
<dbReference type="STRING" id="536979.SAMN04488055_1102"/>
<feature type="domain" description="PKD" evidence="2">
    <location>
        <begin position="263"/>
        <end position="298"/>
    </location>
</feature>
<feature type="signal peptide" evidence="1">
    <location>
        <begin position="1"/>
        <end position="20"/>
    </location>
</feature>
<dbReference type="OrthoDB" id="1490014at2"/>
<dbReference type="PANTHER" id="PTHR12223">
    <property type="entry name" value="VESICULAR MANNOSE-BINDING LECTIN"/>
    <property type="match status" value="1"/>
</dbReference>
<protein>
    <submittedName>
        <fullName evidence="3">Gliding motility-associated C-terminal domain-containing protein</fullName>
    </submittedName>
</protein>
<organism evidence="3 4">
    <name type="scientific">Chitinophaga niabensis</name>
    <dbReference type="NCBI Taxonomy" id="536979"/>
    <lineage>
        <taxon>Bacteria</taxon>
        <taxon>Pseudomonadati</taxon>
        <taxon>Bacteroidota</taxon>
        <taxon>Chitinophagia</taxon>
        <taxon>Chitinophagales</taxon>
        <taxon>Chitinophagaceae</taxon>
        <taxon>Chitinophaga</taxon>
    </lineage>
</organism>
<dbReference type="NCBIfam" id="TIGR04131">
    <property type="entry name" value="Bac_Flav_CTERM"/>
    <property type="match status" value="1"/>
</dbReference>
<dbReference type="InterPro" id="IPR000601">
    <property type="entry name" value="PKD_dom"/>
</dbReference>
<dbReference type="SUPFAM" id="SSF49899">
    <property type="entry name" value="Concanavalin A-like lectins/glucanases"/>
    <property type="match status" value="1"/>
</dbReference>
<sequence>MKRLICLFSSILCLHGIVNAQQNLQPYILNGSATQRTCNCYVLTPDAQQLSGTVWNKNKIDLSQSFNYVFDVNLGCKDGSGADGIGFILQTKGTNLGAIGQGLGFKGISPSLGVLIDTYQNNNENDPPYDHLAIQMNGLSDHSSSGNLAGPITLLDGQENIEDCNWHLFRIKWDAVTHQLEVSVDNQVRLSIQKDLVMDIFNGDPMVFWGFGGSTGGSSNLQQFCAALRPEFRFDSQQILCDGTAVQLNDNSSSFGVITRRWWDLGDGTTSTALQPPAHIYPKAGHYEVKLVIEDNSGCISDTLKAPVTIGSYPVVDFEPPILCLGTPLQVNDATTIAVGTLEKWNWDWGGGITSNVKDPIAPYTTPGFYNVQLTVTSKEGCSSTGGTQVQIAEQPVISATGKNACFGELNVFTGTNETPHLPIHKWYWDLGNGDNSTQENLSYRYAAGGKYAARLHAVSDLGCAAKPIDVPVEVVDLKAHAGRDTLIARDQPLQLEGLAAGTGLTYAWEPATGLNDTRLSNPVAILQKDQTFRFVVTSPEGCMDDDTMHVKVYAGPEFYVPTGFTPNNDGMNDYFRVIAPGVPKLDFFKVWDRWGNEFFSATSLTDVWDGTFKGKPADTGTYVWMVQGVDYKGRLFSRQGTVTLIR</sequence>
<name>A0A1N6DV17_9BACT</name>
<evidence type="ECO:0000313" key="4">
    <source>
        <dbReference type="Proteomes" id="UP000185003"/>
    </source>
</evidence>
<dbReference type="Pfam" id="PF18911">
    <property type="entry name" value="PKD_4"/>
    <property type="match status" value="3"/>
</dbReference>
<dbReference type="GO" id="GO:0005975">
    <property type="term" value="P:carbohydrate metabolic process"/>
    <property type="evidence" value="ECO:0007669"/>
    <property type="project" value="UniProtKB-ARBA"/>
</dbReference>
<dbReference type="InterPro" id="IPR051136">
    <property type="entry name" value="Intracellular_Lectin-GPT"/>
</dbReference>
<proteinExistence type="predicted"/>
<feature type="domain" description="PKD" evidence="2">
    <location>
        <begin position="345"/>
        <end position="392"/>
    </location>
</feature>
<dbReference type="InterPro" id="IPR022409">
    <property type="entry name" value="PKD/Chitinase_dom"/>
</dbReference>
<dbReference type="InterPro" id="IPR013783">
    <property type="entry name" value="Ig-like_fold"/>
</dbReference>
<dbReference type="AlphaFoldDB" id="A0A1N6DV17"/>
<dbReference type="Pfam" id="PF13585">
    <property type="entry name" value="CHU_C"/>
    <property type="match status" value="1"/>
</dbReference>
<dbReference type="Proteomes" id="UP000185003">
    <property type="component" value="Unassembled WGS sequence"/>
</dbReference>
<dbReference type="InterPro" id="IPR026341">
    <property type="entry name" value="T9SS_type_B"/>
</dbReference>
<dbReference type="SMART" id="SM00089">
    <property type="entry name" value="PKD"/>
    <property type="match status" value="3"/>
</dbReference>
<dbReference type="CDD" id="cd00146">
    <property type="entry name" value="PKD"/>
    <property type="match status" value="2"/>
</dbReference>
<gene>
    <name evidence="3" type="ORF">SAMN04488055_1102</name>
</gene>
<dbReference type="InterPro" id="IPR056573">
    <property type="entry name" value="Lectin_L-type_dom"/>
</dbReference>
<dbReference type="Gene3D" id="2.60.120.200">
    <property type="match status" value="1"/>
</dbReference>
<dbReference type="RefSeq" id="WP_074238275.1">
    <property type="nucleotide sequence ID" value="NZ_FSRA01000001.1"/>
</dbReference>
<dbReference type="CDD" id="cd01951">
    <property type="entry name" value="lectin_L-type"/>
    <property type="match status" value="1"/>
</dbReference>
<dbReference type="Pfam" id="PF18483">
    <property type="entry name" value="Lectin_L-type_dom"/>
    <property type="match status" value="1"/>
</dbReference>
<feature type="domain" description="PKD" evidence="2">
    <location>
        <begin position="423"/>
        <end position="475"/>
    </location>
</feature>
<accession>A0A1N6DV17</accession>
<evidence type="ECO:0000256" key="1">
    <source>
        <dbReference type="SAM" id="SignalP"/>
    </source>
</evidence>
<evidence type="ECO:0000313" key="3">
    <source>
        <dbReference type="EMBL" id="SIN74636.1"/>
    </source>
</evidence>
<dbReference type="EMBL" id="FSRA01000001">
    <property type="protein sequence ID" value="SIN74636.1"/>
    <property type="molecule type" value="Genomic_DNA"/>
</dbReference>
<dbReference type="InterPro" id="IPR035986">
    <property type="entry name" value="PKD_dom_sf"/>
</dbReference>